<dbReference type="EMBL" id="BAABKX010000030">
    <property type="protein sequence ID" value="GAA5066453.1"/>
    <property type="molecule type" value="Genomic_DNA"/>
</dbReference>
<dbReference type="InterPro" id="IPR036291">
    <property type="entry name" value="NAD(P)-bd_dom_sf"/>
</dbReference>
<comment type="caution">
    <text evidence="5">The sequence shown here is derived from an EMBL/GenBank/DDBJ whole genome shotgun (WGS) entry which is preliminary data.</text>
</comment>
<dbReference type="Pfam" id="PF01370">
    <property type="entry name" value="Epimerase"/>
    <property type="match status" value="1"/>
</dbReference>
<dbReference type="SUPFAM" id="SSF51735">
    <property type="entry name" value="NAD(P)-binding Rossmann-fold domains"/>
    <property type="match status" value="1"/>
</dbReference>
<keyword evidence="6" id="KW-1185">Reference proteome</keyword>
<proteinExistence type="inferred from homology"/>
<dbReference type="Proteomes" id="UP001501729">
    <property type="component" value="Unassembled WGS sequence"/>
</dbReference>
<name>A0AAV3US73_9EURY</name>
<organism evidence="5 6">
    <name type="scientific">Haladaptatus pallidirubidus</name>
    <dbReference type="NCBI Taxonomy" id="1008152"/>
    <lineage>
        <taxon>Archaea</taxon>
        <taxon>Methanobacteriati</taxon>
        <taxon>Methanobacteriota</taxon>
        <taxon>Stenosarchaea group</taxon>
        <taxon>Halobacteria</taxon>
        <taxon>Halobacteriales</taxon>
        <taxon>Haladaptataceae</taxon>
        <taxon>Haladaptatus</taxon>
    </lineage>
</organism>
<protein>
    <submittedName>
        <fullName evidence="5">NAD(P)-dependent oxidoreductase</fullName>
    </submittedName>
</protein>
<dbReference type="PANTHER" id="PTHR43103:SF5">
    <property type="entry name" value="4-EPIMERASE, PUTATIVE (AFU_ORTHOLOGUE AFUA_7G00360)-RELATED"/>
    <property type="match status" value="1"/>
</dbReference>
<gene>
    <name evidence="5" type="ORF">GCM10025751_58360</name>
</gene>
<evidence type="ECO:0000256" key="2">
    <source>
        <dbReference type="ARBA" id="ARBA00023002"/>
    </source>
</evidence>
<keyword evidence="2" id="KW-0560">Oxidoreductase</keyword>
<accession>A0AAV3US73</accession>
<dbReference type="Gene3D" id="3.40.50.720">
    <property type="entry name" value="NAD(P)-binding Rossmann-like Domain"/>
    <property type="match status" value="1"/>
</dbReference>
<reference evidence="5 6" key="1">
    <citation type="journal article" date="2019" name="Int. J. Syst. Evol. Microbiol.">
        <title>The Global Catalogue of Microorganisms (GCM) 10K type strain sequencing project: providing services to taxonomists for standard genome sequencing and annotation.</title>
        <authorList>
            <consortium name="The Broad Institute Genomics Platform"/>
            <consortium name="The Broad Institute Genome Sequencing Center for Infectious Disease"/>
            <person name="Wu L."/>
            <person name="Ma J."/>
        </authorList>
    </citation>
    <scope>NUCLEOTIDE SEQUENCE [LARGE SCALE GENOMIC DNA]</scope>
    <source>
        <strain evidence="5 6">JCM 17504</strain>
    </source>
</reference>
<dbReference type="GeneID" id="68617450"/>
<evidence type="ECO:0000313" key="6">
    <source>
        <dbReference type="Proteomes" id="UP001501729"/>
    </source>
</evidence>
<evidence type="ECO:0000313" key="5">
    <source>
        <dbReference type="EMBL" id="GAA5066453.1"/>
    </source>
</evidence>
<evidence type="ECO:0000259" key="4">
    <source>
        <dbReference type="Pfam" id="PF01370"/>
    </source>
</evidence>
<dbReference type="RefSeq" id="WP_227778653.1">
    <property type="nucleotide sequence ID" value="NZ_BAABKX010000030.1"/>
</dbReference>
<dbReference type="PANTHER" id="PTHR43103">
    <property type="entry name" value="NUCLEOSIDE-DIPHOSPHATE-SUGAR EPIMERASE"/>
    <property type="match status" value="1"/>
</dbReference>
<evidence type="ECO:0000256" key="1">
    <source>
        <dbReference type="ARBA" id="ARBA00007637"/>
    </source>
</evidence>
<evidence type="ECO:0000256" key="3">
    <source>
        <dbReference type="ARBA" id="ARBA00023027"/>
    </source>
</evidence>
<keyword evidence="3" id="KW-0520">NAD</keyword>
<comment type="similarity">
    <text evidence="1">Belongs to the NAD(P)-dependent epimerase/dehydratase family.</text>
</comment>
<dbReference type="AlphaFoldDB" id="A0AAV3US73"/>
<sequence>MVRIAITGAAGSVGSIAHSGLQDHDVTPVTHREHDNLDSIVLDVEDPAALTTAFEDQDIVVHLAGNPSPEAEWESVLSANIGGTYNVYQAALANDVDRVVFASTNHIHQMYNIDQRSRPETLRENATAVRPDAPHRPDSYYAVSKVTGEALGNYYAMRHGLEIVNLRIGWLLTEEELLERQADDSAAARYARAMWLSPDDCRDGIRKAVETPLDRNPVSVNLVSANQERYLSITETQRQLGYAPVDNSATVVE</sequence>
<feature type="domain" description="NAD-dependent epimerase/dehydratase" evidence="4">
    <location>
        <begin position="4"/>
        <end position="170"/>
    </location>
</feature>
<dbReference type="InterPro" id="IPR001509">
    <property type="entry name" value="Epimerase_deHydtase"/>
</dbReference>
<dbReference type="GO" id="GO:0016491">
    <property type="term" value="F:oxidoreductase activity"/>
    <property type="evidence" value="ECO:0007669"/>
    <property type="project" value="UniProtKB-KW"/>
</dbReference>